<protein>
    <submittedName>
        <fullName evidence="1">Crotonase/enoyl-CoA hydratase family protein</fullName>
    </submittedName>
</protein>
<dbReference type="Proteomes" id="UP001163223">
    <property type="component" value="Chromosome"/>
</dbReference>
<evidence type="ECO:0000313" key="2">
    <source>
        <dbReference type="Proteomes" id="UP001163223"/>
    </source>
</evidence>
<name>A0ACD4NP71_9HYPH</name>
<gene>
    <name evidence="1" type="ORF">OXU80_28025</name>
</gene>
<proteinExistence type="predicted"/>
<sequence length="265" mass="27343">MSGFETIRVAVDEAGTARLTLARPAKHNALSAATIAELTRAAQDLGADDTVRAVVLSGEGRSFCAGADLAWMREQFDAPRAARLDQAMALARMLRSLNELPKPLIGRINGQAFGGGLGLIAVCDVALAADSARFAFTETALGLIPATISPFVLARMGEGAARRVFFSARAFDATEGVALGLFAKAVPGDGLDAAVAAELAPYRRTAPAAVARAKALARSGGPVIDDAVLARTAALLADAWEDGEARARIGRFLDRAAAKGSAEQG</sequence>
<organism evidence="1 2">
    <name type="scientific">Antarcticirhabdus aurantiaca</name>
    <dbReference type="NCBI Taxonomy" id="2606717"/>
    <lineage>
        <taxon>Bacteria</taxon>
        <taxon>Pseudomonadati</taxon>
        <taxon>Pseudomonadota</taxon>
        <taxon>Alphaproteobacteria</taxon>
        <taxon>Hyphomicrobiales</taxon>
        <taxon>Aurantimonadaceae</taxon>
        <taxon>Antarcticirhabdus</taxon>
    </lineage>
</organism>
<accession>A0ACD4NP71</accession>
<evidence type="ECO:0000313" key="1">
    <source>
        <dbReference type="EMBL" id="WAJ28601.1"/>
    </source>
</evidence>
<reference evidence="1" key="1">
    <citation type="submission" date="2022-11" db="EMBL/GenBank/DDBJ databases">
        <title>beta-Carotene-producing bacterium, Jeongeuplla avenae sp. nov., alleviates the salt stress of Arabidopsis seedlings.</title>
        <authorList>
            <person name="Jiang L."/>
            <person name="Lee J."/>
        </authorList>
    </citation>
    <scope>NUCLEOTIDE SEQUENCE</scope>
    <source>
        <strain evidence="1">DY_R2A_6</strain>
    </source>
</reference>
<keyword evidence="2" id="KW-1185">Reference proteome</keyword>
<dbReference type="EMBL" id="CP113520">
    <property type="protein sequence ID" value="WAJ28601.1"/>
    <property type="molecule type" value="Genomic_DNA"/>
</dbReference>